<dbReference type="KEGG" id="bbes:BESB_075970"/>
<evidence type="ECO:0000313" key="2">
    <source>
        <dbReference type="Proteomes" id="UP000224006"/>
    </source>
</evidence>
<dbReference type="GeneID" id="40312523"/>
<sequence length="124" mass="14416">MQRDLSLHILLCDSGFQVLHLTNSVSGLWGADDIEVEMKDNVEARSDAERIKCRSLLESLKCAFLAEIKAIEQDFRLQVTMQKGENLRFKQMLSNIKSEKTYITQQLLLFQRRVDRLENEIGRD</sequence>
<dbReference type="EMBL" id="NWUJ01000008">
    <property type="protein sequence ID" value="PFH33380.1"/>
    <property type="molecule type" value="Genomic_DNA"/>
</dbReference>
<dbReference type="RefSeq" id="XP_029217389.1">
    <property type="nucleotide sequence ID" value="XM_029365958.1"/>
</dbReference>
<keyword evidence="2" id="KW-1185">Reference proteome</keyword>
<protein>
    <submittedName>
        <fullName evidence="1">Uncharacterized protein</fullName>
    </submittedName>
</protein>
<name>A0A2A9MDC4_BESBE</name>
<dbReference type="VEuPathDB" id="ToxoDB:BESB_075970"/>
<dbReference type="Proteomes" id="UP000224006">
    <property type="component" value="Chromosome VII"/>
</dbReference>
<dbReference type="AlphaFoldDB" id="A0A2A9MDC4"/>
<comment type="caution">
    <text evidence="1">The sequence shown here is derived from an EMBL/GenBank/DDBJ whole genome shotgun (WGS) entry which is preliminary data.</text>
</comment>
<accession>A0A2A9MDC4</accession>
<gene>
    <name evidence="1" type="ORF">BESB_075970</name>
</gene>
<dbReference type="OrthoDB" id="443022at2759"/>
<organism evidence="1 2">
    <name type="scientific">Besnoitia besnoiti</name>
    <name type="common">Apicomplexan protozoan</name>
    <dbReference type="NCBI Taxonomy" id="94643"/>
    <lineage>
        <taxon>Eukaryota</taxon>
        <taxon>Sar</taxon>
        <taxon>Alveolata</taxon>
        <taxon>Apicomplexa</taxon>
        <taxon>Conoidasida</taxon>
        <taxon>Coccidia</taxon>
        <taxon>Eucoccidiorida</taxon>
        <taxon>Eimeriorina</taxon>
        <taxon>Sarcocystidae</taxon>
        <taxon>Besnoitia</taxon>
    </lineage>
</organism>
<proteinExistence type="predicted"/>
<reference evidence="1 2" key="1">
    <citation type="submission" date="2017-09" db="EMBL/GenBank/DDBJ databases">
        <title>Genome sequencing of Besnoitia besnoiti strain Bb-Ger1.</title>
        <authorList>
            <person name="Schares G."/>
            <person name="Venepally P."/>
            <person name="Lorenzi H.A."/>
        </authorList>
    </citation>
    <scope>NUCLEOTIDE SEQUENCE [LARGE SCALE GENOMIC DNA]</scope>
    <source>
        <strain evidence="1 2">Bb-Ger1</strain>
    </source>
</reference>
<evidence type="ECO:0000313" key="1">
    <source>
        <dbReference type="EMBL" id="PFH33380.1"/>
    </source>
</evidence>